<dbReference type="AlphaFoldDB" id="A0A0C3KCZ5"/>
<dbReference type="InParanoid" id="A0A0C3KCZ5"/>
<dbReference type="EMBL" id="KN831960">
    <property type="protein sequence ID" value="KIO07497.1"/>
    <property type="molecule type" value="Genomic_DNA"/>
</dbReference>
<keyword evidence="2" id="KW-1185">Reference proteome</keyword>
<evidence type="ECO:0000313" key="1">
    <source>
        <dbReference type="EMBL" id="KIO07497.1"/>
    </source>
</evidence>
<reference evidence="1 2" key="1">
    <citation type="submission" date="2014-04" db="EMBL/GenBank/DDBJ databases">
        <authorList>
            <consortium name="DOE Joint Genome Institute"/>
            <person name="Kuo A."/>
            <person name="Kohler A."/>
            <person name="Costa M.D."/>
            <person name="Nagy L.G."/>
            <person name="Floudas D."/>
            <person name="Copeland A."/>
            <person name="Barry K.W."/>
            <person name="Cichocki N."/>
            <person name="Veneault-Fourrey C."/>
            <person name="LaButti K."/>
            <person name="Lindquist E.A."/>
            <person name="Lipzen A."/>
            <person name="Lundell T."/>
            <person name="Morin E."/>
            <person name="Murat C."/>
            <person name="Sun H."/>
            <person name="Tunlid A."/>
            <person name="Henrissat B."/>
            <person name="Grigoriev I.V."/>
            <person name="Hibbett D.S."/>
            <person name="Martin F."/>
            <person name="Nordberg H.P."/>
            <person name="Cantor M.N."/>
            <person name="Hua S.X."/>
        </authorList>
    </citation>
    <scope>NUCLEOTIDE SEQUENCE [LARGE SCALE GENOMIC DNA]</scope>
    <source>
        <strain evidence="1 2">Marx 270</strain>
    </source>
</reference>
<accession>A0A0C3KCZ5</accession>
<dbReference type="Proteomes" id="UP000054217">
    <property type="component" value="Unassembled WGS sequence"/>
</dbReference>
<sequence length="117" mass="13225">MGRQGAYIHDCFRIKPIWQDFVALRRCGLFELWILGKEGFEDEAVDMIVVENEGKPGTMGARGLEVFECSTCREGWKPGTEDEDTQKAGRGICKVAKACFVTRQDTLVQRGTVLLYF</sequence>
<gene>
    <name evidence="1" type="ORF">M404DRAFT_998228</name>
</gene>
<organism evidence="1 2">
    <name type="scientific">Pisolithus tinctorius Marx 270</name>
    <dbReference type="NCBI Taxonomy" id="870435"/>
    <lineage>
        <taxon>Eukaryota</taxon>
        <taxon>Fungi</taxon>
        <taxon>Dikarya</taxon>
        <taxon>Basidiomycota</taxon>
        <taxon>Agaricomycotina</taxon>
        <taxon>Agaricomycetes</taxon>
        <taxon>Agaricomycetidae</taxon>
        <taxon>Boletales</taxon>
        <taxon>Sclerodermatineae</taxon>
        <taxon>Pisolithaceae</taxon>
        <taxon>Pisolithus</taxon>
    </lineage>
</organism>
<name>A0A0C3KCZ5_PISTI</name>
<dbReference type="HOGENOM" id="CLU_2085751_0_0_1"/>
<reference evidence="2" key="2">
    <citation type="submission" date="2015-01" db="EMBL/GenBank/DDBJ databases">
        <title>Evolutionary Origins and Diversification of the Mycorrhizal Mutualists.</title>
        <authorList>
            <consortium name="DOE Joint Genome Institute"/>
            <consortium name="Mycorrhizal Genomics Consortium"/>
            <person name="Kohler A."/>
            <person name="Kuo A."/>
            <person name="Nagy L.G."/>
            <person name="Floudas D."/>
            <person name="Copeland A."/>
            <person name="Barry K.W."/>
            <person name="Cichocki N."/>
            <person name="Veneault-Fourrey C."/>
            <person name="LaButti K."/>
            <person name="Lindquist E.A."/>
            <person name="Lipzen A."/>
            <person name="Lundell T."/>
            <person name="Morin E."/>
            <person name="Murat C."/>
            <person name="Riley R."/>
            <person name="Ohm R."/>
            <person name="Sun H."/>
            <person name="Tunlid A."/>
            <person name="Henrissat B."/>
            <person name="Grigoriev I.V."/>
            <person name="Hibbett D.S."/>
            <person name="Martin F."/>
        </authorList>
    </citation>
    <scope>NUCLEOTIDE SEQUENCE [LARGE SCALE GENOMIC DNA]</scope>
    <source>
        <strain evidence="2">Marx 270</strain>
    </source>
</reference>
<evidence type="ECO:0000313" key="2">
    <source>
        <dbReference type="Proteomes" id="UP000054217"/>
    </source>
</evidence>
<protein>
    <submittedName>
        <fullName evidence="1">Uncharacterized protein</fullName>
    </submittedName>
</protein>
<proteinExistence type="predicted"/>